<gene>
    <name evidence="2" type="ORF">AVDCRST_MAG52-2473</name>
</gene>
<feature type="non-terminal residue" evidence="2">
    <location>
        <position position="1"/>
    </location>
</feature>
<organism evidence="2">
    <name type="scientific">uncultured Blastococcus sp</name>
    <dbReference type="NCBI Taxonomy" id="217144"/>
    <lineage>
        <taxon>Bacteria</taxon>
        <taxon>Bacillati</taxon>
        <taxon>Actinomycetota</taxon>
        <taxon>Actinomycetes</taxon>
        <taxon>Geodermatophilales</taxon>
        <taxon>Geodermatophilaceae</taxon>
        <taxon>Blastococcus</taxon>
        <taxon>environmental samples</taxon>
    </lineage>
</organism>
<evidence type="ECO:0000256" key="1">
    <source>
        <dbReference type="SAM" id="MobiDB-lite"/>
    </source>
</evidence>
<proteinExistence type="predicted"/>
<evidence type="ECO:0000313" key="2">
    <source>
        <dbReference type="EMBL" id="CAA9257781.1"/>
    </source>
</evidence>
<feature type="compositionally biased region" description="Basic and acidic residues" evidence="1">
    <location>
        <begin position="1"/>
        <end position="15"/>
    </location>
</feature>
<feature type="region of interest" description="Disordered" evidence="1">
    <location>
        <begin position="1"/>
        <end position="117"/>
    </location>
</feature>
<feature type="compositionally biased region" description="Basic residues" evidence="1">
    <location>
        <begin position="58"/>
        <end position="74"/>
    </location>
</feature>
<dbReference type="EMBL" id="CADCTN010000176">
    <property type="protein sequence ID" value="CAA9257781.1"/>
    <property type="molecule type" value="Genomic_DNA"/>
</dbReference>
<name>A0A6J4IRA3_9ACTN</name>
<protein>
    <submittedName>
        <fullName evidence="2">Transcriptional regulator, ArsR family</fullName>
    </submittedName>
</protein>
<feature type="compositionally biased region" description="Low complexity" evidence="1">
    <location>
        <begin position="47"/>
        <end position="57"/>
    </location>
</feature>
<dbReference type="AlphaFoldDB" id="A0A6J4IRA3"/>
<accession>A0A6J4IRA3</accession>
<feature type="non-terminal residue" evidence="2">
    <location>
        <position position="117"/>
    </location>
</feature>
<reference evidence="2" key="1">
    <citation type="submission" date="2020-02" db="EMBL/GenBank/DDBJ databases">
        <authorList>
            <person name="Meier V. D."/>
        </authorList>
    </citation>
    <scope>NUCLEOTIDE SEQUENCE</scope>
    <source>
        <strain evidence="2">AVDCRST_MAG52</strain>
    </source>
</reference>
<sequence>DSGPAERRPPGRDAGRPGQPHPAAHPRDARRRPRLRQPPGPRDRHQPAAAAHAPAAARGRRPRRRHPRAVRRRQGHEVLRGRRLRPAPHRGVAVPGGRDPHPSGPVPGSRRQGEAPM</sequence>